<keyword evidence="3" id="KW-0963">Cytoplasm</keyword>
<evidence type="ECO:0000256" key="2">
    <source>
        <dbReference type="ARBA" id="ARBA00004496"/>
    </source>
</evidence>
<sequence>MNPEMLTQHKEQSWLSSPEGERPVKDLGLSSPKGRKPTIVIVIVAEREKTTNCCHCQIATIGYRDGLMAGEEASAQEGFNVGFRDSVYVGYNWGLVRVKMLKVFHDSLSKKLKESVENDNSSFCLVDSNDLSSNDNLLKNYQKELQSLIDE</sequence>
<accession>A0A2G2XQG6</accession>
<dbReference type="InterPro" id="IPR038881">
    <property type="entry name" value="Yae1-like"/>
</dbReference>
<reference evidence="7 8" key="1">
    <citation type="journal article" date="2017" name="Genome Biol.">
        <title>New reference genome sequences of hot pepper reveal the massive evolution of plant disease-resistance genes by retroduplication.</title>
        <authorList>
            <person name="Kim S."/>
            <person name="Park J."/>
            <person name="Yeom S.I."/>
            <person name="Kim Y.M."/>
            <person name="Seo E."/>
            <person name="Kim K.T."/>
            <person name="Kim M.S."/>
            <person name="Lee J.M."/>
            <person name="Cheong K."/>
            <person name="Shin H.S."/>
            <person name="Kim S.B."/>
            <person name="Han K."/>
            <person name="Lee J."/>
            <person name="Park M."/>
            <person name="Lee H.A."/>
            <person name="Lee H.Y."/>
            <person name="Lee Y."/>
            <person name="Oh S."/>
            <person name="Lee J.H."/>
            <person name="Choi E."/>
            <person name="Choi E."/>
            <person name="Lee S.E."/>
            <person name="Jeon J."/>
            <person name="Kim H."/>
            <person name="Choi G."/>
            <person name="Song H."/>
            <person name="Lee J."/>
            <person name="Lee S.C."/>
            <person name="Kwon J.K."/>
            <person name="Lee H.Y."/>
            <person name="Koo N."/>
            <person name="Hong Y."/>
            <person name="Kim R.W."/>
            <person name="Kang W.H."/>
            <person name="Huh J.H."/>
            <person name="Kang B.C."/>
            <person name="Yang T.J."/>
            <person name="Lee Y.H."/>
            <person name="Bennetzen J.L."/>
            <person name="Choi D."/>
        </authorList>
    </citation>
    <scope>NUCLEOTIDE SEQUENCE [LARGE SCALE GENOMIC DNA]</scope>
    <source>
        <strain evidence="8">cv. PBC81</strain>
    </source>
</reference>
<evidence type="ECO:0000259" key="6">
    <source>
        <dbReference type="Pfam" id="PF09811"/>
    </source>
</evidence>
<evidence type="ECO:0000256" key="1">
    <source>
        <dbReference type="ARBA" id="ARBA00004123"/>
    </source>
</evidence>
<reference evidence="8" key="2">
    <citation type="journal article" date="2017" name="J. Anim. Genet.">
        <title>Multiple reference genome sequences of hot pepper reveal the massive evolution of plant disease resistance genes by retroduplication.</title>
        <authorList>
            <person name="Kim S."/>
            <person name="Park J."/>
            <person name="Yeom S.-I."/>
            <person name="Kim Y.-M."/>
            <person name="Seo E."/>
            <person name="Kim K.-T."/>
            <person name="Kim M.-S."/>
            <person name="Lee J.M."/>
            <person name="Cheong K."/>
            <person name="Shin H.-S."/>
            <person name="Kim S.-B."/>
            <person name="Han K."/>
            <person name="Lee J."/>
            <person name="Park M."/>
            <person name="Lee H.-A."/>
            <person name="Lee H.-Y."/>
            <person name="Lee Y."/>
            <person name="Oh S."/>
            <person name="Lee J.H."/>
            <person name="Choi E."/>
            <person name="Choi E."/>
            <person name="Lee S.E."/>
            <person name="Jeon J."/>
            <person name="Kim H."/>
            <person name="Choi G."/>
            <person name="Song H."/>
            <person name="Lee J."/>
            <person name="Lee S.-C."/>
            <person name="Kwon J.-K."/>
            <person name="Lee H.-Y."/>
            <person name="Koo N."/>
            <person name="Hong Y."/>
            <person name="Kim R.W."/>
            <person name="Kang W.-H."/>
            <person name="Huh J.H."/>
            <person name="Kang B.-C."/>
            <person name="Yang T.-J."/>
            <person name="Lee Y.-H."/>
            <person name="Bennetzen J.L."/>
            <person name="Choi D."/>
        </authorList>
    </citation>
    <scope>NUCLEOTIDE SEQUENCE [LARGE SCALE GENOMIC DNA]</scope>
    <source>
        <strain evidence="8">cv. PBC81</strain>
    </source>
</reference>
<dbReference type="EMBL" id="MLFT02000001">
    <property type="protein sequence ID" value="PHT59746.1"/>
    <property type="molecule type" value="Genomic_DNA"/>
</dbReference>
<keyword evidence="8" id="KW-1185">Reference proteome</keyword>
<proteinExistence type="predicted"/>
<dbReference type="AlphaFoldDB" id="A0A2G2XQG6"/>
<dbReference type="STRING" id="33114.A0A2G2XQG6"/>
<dbReference type="PANTHER" id="PTHR18829:SF0">
    <property type="entry name" value="PROTEIN YAE1 HOMOLOG"/>
    <property type="match status" value="1"/>
</dbReference>
<evidence type="ECO:0000313" key="7">
    <source>
        <dbReference type="EMBL" id="PHT59746.1"/>
    </source>
</evidence>
<dbReference type="InterPro" id="IPR019191">
    <property type="entry name" value="Essential_protein_Yae1_N"/>
</dbReference>
<evidence type="ECO:0000313" key="8">
    <source>
        <dbReference type="Proteomes" id="UP000224567"/>
    </source>
</evidence>
<dbReference type="Proteomes" id="UP000224567">
    <property type="component" value="Unassembled WGS sequence"/>
</dbReference>
<name>A0A2G2XQG6_CAPBA</name>
<dbReference type="Pfam" id="PF09811">
    <property type="entry name" value="Yae1_N"/>
    <property type="match status" value="1"/>
</dbReference>
<dbReference type="PANTHER" id="PTHR18829">
    <property type="entry name" value="PROTEIN YAE1 HOMOLOG"/>
    <property type="match status" value="1"/>
</dbReference>
<evidence type="ECO:0000256" key="4">
    <source>
        <dbReference type="ARBA" id="ARBA00023242"/>
    </source>
</evidence>
<comment type="caution">
    <text evidence="7">The sequence shown here is derived from an EMBL/GenBank/DDBJ whole genome shotgun (WGS) entry which is preliminary data.</text>
</comment>
<gene>
    <name evidence="7" type="ORF">CQW23_02109</name>
</gene>
<evidence type="ECO:0000256" key="5">
    <source>
        <dbReference type="SAM" id="MobiDB-lite"/>
    </source>
</evidence>
<organism evidence="7 8">
    <name type="scientific">Capsicum baccatum</name>
    <name type="common">Peruvian pepper</name>
    <dbReference type="NCBI Taxonomy" id="33114"/>
    <lineage>
        <taxon>Eukaryota</taxon>
        <taxon>Viridiplantae</taxon>
        <taxon>Streptophyta</taxon>
        <taxon>Embryophyta</taxon>
        <taxon>Tracheophyta</taxon>
        <taxon>Spermatophyta</taxon>
        <taxon>Magnoliopsida</taxon>
        <taxon>eudicotyledons</taxon>
        <taxon>Gunneridae</taxon>
        <taxon>Pentapetalae</taxon>
        <taxon>asterids</taxon>
        <taxon>lamiids</taxon>
        <taxon>Solanales</taxon>
        <taxon>Solanaceae</taxon>
        <taxon>Solanoideae</taxon>
        <taxon>Capsiceae</taxon>
        <taxon>Capsicum</taxon>
    </lineage>
</organism>
<comment type="subcellular location">
    <subcellularLocation>
        <location evidence="2">Cytoplasm</location>
    </subcellularLocation>
    <subcellularLocation>
        <location evidence="1">Nucleus</location>
    </subcellularLocation>
</comment>
<protein>
    <recommendedName>
        <fullName evidence="6">Essential protein Yae1 N-terminal domain-containing protein</fullName>
    </recommendedName>
</protein>
<evidence type="ECO:0000256" key="3">
    <source>
        <dbReference type="ARBA" id="ARBA00022490"/>
    </source>
</evidence>
<feature type="domain" description="Essential protein Yae1 N-terminal" evidence="6">
    <location>
        <begin position="62"/>
        <end position="96"/>
    </location>
</feature>
<dbReference type="GO" id="GO:0005634">
    <property type="term" value="C:nucleus"/>
    <property type="evidence" value="ECO:0007669"/>
    <property type="project" value="UniProtKB-SubCell"/>
</dbReference>
<dbReference type="OrthoDB" id="20086at2759"/>
<keyword evidence="4" id="KW-0539">Nucleus</keyword>
<feature type="region of interest" description="Disordered" evidence="5">
    <location>
        <begin position="1"/>
        <end position="31"/>
    </location>
</feature>
<dbReference type="GO" id="GO:0005737">
    <property type="term" value="C:cytoplasm"/>
    <property type="evidence" value="ECO:0007669"/>
    <property type="project" value="UniProtKB-SubCell"/>
</dbReference>